<gene>
    <name evidence="1" type="ORF">GCM10011578_005580</name>
</gene>
<name>A0A917X826_9ACTN</name>
<reference evidence="1" key="1">
    <citation type="journal article" date="2014" name="Int. J. Syst. Evol. Microbiol.">
        <title>Complete genome sequence of Corynebacterium casei LMG S-19264T (=DSM 44701T), isolated from a smear-ripened cheese.</title>
        <authorList>
            <consortium name="US DOE Joint Genome Institute (JGI-PGF)"/>
            <person name="Walter F."/>
            <person name="Albersmeier A."/>
            <person name="Kalinowski J."/>
            <person name="Ruckert C."/>
        </authorList>
    </citation>
    <scope>NUCLEOTIDE SEQUENCE</scope>
    <source>
        <strain evidence="1">CGMCC 4.7110</strain>
    </source>
</reference>
<protein>
    <submittedName>
        <fullName evidence="1">Uncharacterized protein</fullName>
    </submittedName>
</protein>
<dbReference type="RefSeq" id="WP_189260889.1">
    <property type="nucleotide sequence ID" value="NZ_BMML01000001.1"/>
</dbReference>
<reference evidence="1" key="2">
    <citation type="submission" date="2020-09" db="EMBL/GenBank/DDBJ databases">
        <authorList>
            <person name="Sun Q."/>
            <person name="Zhou Y."/>
        </authorList>
    </citation>
    <scope>NUCLEOTIDE SEQUENCE</scope>
    <source>
        <strain evidence="1">CGMCC 4.7110</strain>
    </source>
</reference>
<proteinExistence type="predicted"/>
<dbReference type="Proteomes" id="UP000653411">
    <property type="component" value="Unassembled WGS sequence"/>
</dbReference>
<keyword evidence="2" id="KW-1185">Reference proteome</keyword>
<dbReference type="AlphaFoldDB" id="A0A917X826"/>
<accession>A0A917X826</accession>
<sequence length="50" mass="5595">MQHDASLHELFGRLIAFGREVAFIPVQDEPWGAVVVWGRHPTTCTDGLFS</sequence>
<evidence type="ECO:0000313" key="2">
    <source>
        <dbReference type="Proteomes" id="UP000653411"/>
    </source>
</evidence>
<dbReference type="EMBL" id="BMML01000001">
    <property type="protein sequence ID" value="GGM88879.1"/>
    <property type="molecule type" value="Genomic_DNA"/>
</dbReference>
<comment type="caution">
    <text evidence="1">The sequence shown here is derived from an EMBL/GenBank/DDBJ whole genome shotgun (WGS) entry which is preliminary data.</text>
</comment>
<organism evidence="1 2">
    <name type="scientific">Streptomyces fuscichromogenes</name>
    <dbReference type="NCBI Taxonomy" id="1324013"/>
    <lineage>
        <taxon>Bacteria</taxon>
        <taxon>Bacillati</taxon>
        <taxon>Actinomycetota</taxon>
        <taxon>Actinomycetes</taxon>
        <taxon>Kitasatosporales</taxon>
        <taxon>Streptomycetaceae</taxon>
        <taxon>Streptomyces</taxon>
    </lineage>
</organism>
<evidence type="ECO:0000313" key="1">
    <source>
        <dbReference type="EMBL" id="GGM88879.1"/>
    </source>
</evidence>